<gene>
    <name evidence="3" type="primary">safA</name>
    <name evidence="3" type="ORF">EM808_06165</name>
</gene>
<feature type="region of interest" description="Disordered" evidence="1">
    <location>
        <begin position="81"/>
        <end position="108"/>
    </location>
</feature>
<accession>A0A437KDC1</accession>
<dbReference type="Proteomes" id="UP000288024">
    <property type="component" value="Unassembled WGS sequence"/>
</dbReference>
<proteinExistence type="predicted"/>
<dbReference type="Pfam" id="PF01476">
    <property type="entry name" value="LysM"/>
    <property type="match status" value="1"/>
</dbReference>
<dbReference type="CDD" id="cd00118">
    <property type="entry name" value="LysM"/>
    <property type="match status" value="1"/>
</dbReference>
<evidence type="ECO:0000259" key="2">
    <source>
        <dbReference type="PROSITE" id="PS51782"/>
    </source>
</evidence>
<dbReference type="Gene3D" id="3.10.350.10">
    <property type="entry name" value="LysM domain"/>
    <property type="match status" value="1"/>
</dbReference>
<dbReference type="AlphaFoldDB" id="A0A437KDC1"/>
<keyword evidence="4" id="KW-1185">Reference proteome</keyword>
<dbReference type="InterPro" id="IPR036779">
    <property type="entry name" value="LysM_dom_sf"/>
</dbReference>
<feature type="compositionally biased region" description="Basic and acidic residues" evidence="1">
    <location>
        <begin position="81"/>
        <end position="102"/>
    </location>
</feature>
<comment type="caution">
    <text evidence="3">The sequence shown here is derived from an EMBL/GenBank/DDBJ whole genome shotgun (WGS) entry which is preliminary data.</text>
</comment>
<evidence type="ECO:0000256" key="1">
    <source>
        <dbReference type="SAM" id="MobiDB-lite"/>
    </source>
</evidence>
<dbReference type="PROSITE" id="PS51782">
    <property type="entry name" value="LYSM"/>
    <property type="match status" value="1"/>
</dbReference>
<dbReference type="InterPro" id="IPR018392">
    <property type="entry name" value="LysM"/>
</dbReference>
<dbReference type="NCBIfam" id="TIGR02899">
    <property type="entry name" value="spore_safA"/>
    <property type="match status" value="1"/>
</dbReference>
<dbReference type="SUPFAM" id="SSF54106">
    <property type="entry name" value="LysM domain"/>
    <property type="match status" value="1"/>
</dbReference>
<evidence type="ECO:0000313" key="3">
    <source>
        <dbReference type="EMBL" id="RVT65094.1"/>
    </source>
</evidence>
<dbReference type="InterPro" id="IPR014248">
    <property type="entry name" value="Spore_coat_assembly_SafA"/>
</dbReference>
<name>A0A437KDC1_9BACI</name>
<evidence type="ECO:0000313" key="4">
    <source>
        <dbReference type="Proteomes" id="UP000288024"/>
    </source>
</evidence>
<dbReference type="SMART" id="SM00257">
    <property type="entry name" value="LysM"/>
    <property type="match status" value="1"/>
</dbReference>
<dbReference type="EMBL" id="RZTZ01000002">
    <property type="protein sequence ID" value="RVT65094.1"/>
    <property type="molecule type" value="Genomic_DNA"/>
</dbReference>
<sequence>MKIHIVQKGDTLWEIAKKYGVNFEELKMLNSQLSNPDMIMPGMKVKVPTAGGSIKKEAPIAGIKKEQPIYKEQPIIKEKPIVKEQPKKEMPKKEMPKKEKPHTPKMPKPIIPEIDIHNYYSMNMTNVDIDVKEKPVPQKPVAEKPVPQKPVAEKPVNIAPIVKEEPKQEVCPPIIPYQPYCYEVSPMMPGSGFPPGVCIPEGVPMETYPMDHTYQAPMVMPAHGHGVKHKWEESSSSYNTPFTPSTQPFQHAQVSPMHGHMEMPVQQQPFQNYGHMPMHTSYDMNESSDYTNVAPAAYTAPAQMQMPQLPFKEDCGCGGPAVPFPSHTHSAPMGMQQGFDPGMGGQMAFGGNPGAMGMQQGFDPGMGGQMPFGGNPGAMGMQQGFDPGMGGQMPFGGNPGAMGMQQGFDPGMGGQMPFGGNPGAMGMQEGFNPGMGGQMPFGGNPGAMGMQQGFNPGMGGQMPFGGNPGAMGMQQGFDPGMGGQAPFTYPGGEPFGPGAMGMQEGFNPEMGGMPMTGGPGYPGGGGMPYMQEPPYPQGAAGNVPMQFPMDDMGGMQGMPFDGMMGGSPGTRDFHAAPIMGPGGNAPIFAPPFHGNGQPPLVHPYGINEVTPFGMPRYLDESSDYEI</sequence>
<reference evidence="3 4" key="1">
    <citation type="submission" date="2019-01" db="EMBL/GenBank/DDBJ databases">
        <title>Bacillus sp. M5HDSG1-1, whole genome shotgun sequence.</title>
        <authorList>
            <person name="Tuo L."/>
        </authorList>
    </citation>
    <scope>NUCLEOTIDE SEQUENCE [LARGE SCALE GENOMIC DNA]</scope>
    <source>
        <strain evidence="3 4">M5HDSG1-1</strain>
    </source>
</reference>
<organism evidence="3 4">
    <name type="scientific">Niallia taxi</name>
    <dbReference type="NCBI Taxonomy" id="2499688"/>
    <lineage>
        <taxon>Bacteria</taxon>
        <taxon>Bacillati</taxon>
        <taxon>Bacillota</taxon>
        <taxon>Bacilli</taxon>
        <taxon>Bacillales</taxon>
        <taxon>Bacillaceae</taxon>
        <taxon>Niallia</taxon>
    </lineage>
</organism>
<feature type="domain" description="LysM" evidence="2">
    <location>
        <begin position="2"/>
        <end position="47"/>
    </location>
</feature>
<protein>
    <submittedName>
        <fullName evidence="3">SafA/ExsA family spore coat assembly protein</fullName>
    </submittedName>
</protein>